<keyword evidence="2" id="KW-1185">Reference proteome</keyword>
<sequence length="391" mass="42680">MHQDQANSVDPQPRISRLHALFGDIFQHLDDATDADTLRSCSLVWKAWHLPAHARLFHTIALTTADACARLQRVVTTRPRLLAFVRELHINFSRRPIGTLDWLVLPNLHTACLISYPSLGQTYPPLEELAPLLGTPTIAHVDLRGNPSQIVRYLDIVARCRTAELGRLNICVPDQGGTTTPEQEGEQPQSRIKVGGLAISGAADLSNALVFGPEGYVDLSAVTLLDFGCLDYESHSKFLAQHGQLLARLAIIAPQINSTPTSSPRIFDPQQLPLDTTTLPALTELTINAITPPSLIVVQRWLAAARRLRHVVLNLVEIGAPCESFFDPSGEYEAQLRAIDATLGGIGLTRVELRLRLGKYTGSAVLGAQSEALLALFPLLRGQRVLVVGVE</sequence>
<proteinExistence type="predicted"/>
<evidence type="ECO:0000313" key="2">
    <source>
        <dbReference type="Proteomes" id="UP001215598"/>
    </source>
</evidence>
<accession>A0AAD7JL18</accession>
<protein>
    <submittedName>
        <fullName evidence="1">Uncharacterized protein</fullName>
    </submittedName>
</protein>
<name>A0AAD7JL18_9AGAR</name>
<evidence type="ECO:0000313" key="1">
    <source>
        <dbReference type="EMBL" id="KAJ7766198.1"/>
    </source>
</evidence>
<dbReference type="AlphaFoldDB" id="A0AAD7JL18"/>
<gene>
    <name evidence="1" type="ORF">B0H16DRAFT_1523348</name>
</gene>
<organism evidence="1 2">
    <name type="scientific">Mycena metata</name>
    <dbReference type="NCBI Taxonomy" id="1033252"/>
    <lineage>
        <taxon>Eukaryota</taxon>
        <taxon>Fungi</taxon>
        <taxon>Dikarya</taxon>
        <taxon>Basidiomycota</taxon>
        <taxon>Agaricomycotina</taxon>
        <taxon>Agaricomycetes</taxon>
        <taxon>Agaricomycetidae</taxon>
        <taxon>Agaricales</taxon>
        <taxon>Marasmiineae</taxon>
        <taxon>Mycenaceae</taxon>
        <taxon>Mycena</taxon>
    </lineage>
</organism>
<dbReference type="EMBL" id="JARKIB010000024">
    <property type="protein sequence ID" value="KAJ7766198.1"/>
    <property type="molecule type" value="Genomic_DNA"/>
</dbReference>
<dbReference type="Proteomes" id="UP001215598">
    <property type="component" value="Unassembled WGS sequence"/>
</dbReference>
<reference evidence="1" key="1">
    <citation type="submission" date="2023-03" db="EMBL/GenBank/DDBJ databases">
        <title>Massive genome expansion in bonnet fungi (Mycena s.s.) driven by repeated elements and novel gene families across ecological guilds.</title>
        <authorList>
            <consortium name="Lawrence Berkeley National Laboratory"/>
            <person name="Harder C.B."/>
            <person name="Miyauchi S."/>
            <person name="Viragh M."/>
            <person name="Kuo A."/>
            <person name="Thoen E."/>
            <person name="Andreopoulos B."/>
            <person name="Lu D."/>
            <person name="Skrede I."/>
            <person name="Drula E."/>
            <person name="Henrissat B."/>
            <person name="Morin E."/>
            <person name="Kohler A."/>
            <person name="Barry K."/>
            <person name="LaButti K."/>
            <person name="Morin E."/>
            <person name="Salamov A."/>
            <person name="Lipzen A."/>
            <person name="Mereny Z."/>
            <person name="Hegedus B."/>
            <person name="Baldrian P."/>
            <person name="Stursova M."/>
            <person name="Weitz H."/>
            <person name="Taylor A."/>
            <person name="Grigoriev I.V."/>
            <person name="Nagy L.G."/>
            <person name="Martin F."/>
            <person name="Kauserud H."/>
        </authorList>
    </citation>
    <scope>NUCLEOTIDE SEQUENCE</scope>
    <source>
        <strain evidence="1">CBHHK182m</strain>
    </source>
</reference>
<comment type="caution">
    <text evidence="1">The sequence shown here is derived from an EMBL/GenBank/DDBJ whole genome shotgun (WGS) entry which is preliminary data.</text>
</comment>